<gene>
    <name evidence="5" type="ORF">BG006_010460</name>
</gene>
<keyword evidence="6" id="KW-1185">Reference proteome</keyword>
<sequence>MSMVLVGLKRLVERQIAKRKRTPLEYLILGTLGCVLAAALKYPNRAFLTRDRPDLKKKTMRGLPLIGNLHELVIHHKDQLGISLTIPVFGRGIVINTPELMEYVLKTNFDNYVKGDVFRQQLTDILGRGIFVSDGDEWRFHRKTASNIFTTKFYRSLVRGAFRASVDDLCIVFNSSIAREQPIDLQDHFLKLTLDAFGKLTFGIDFGALAQPGVKNEFGDAFDFLTTAADSRISNPFWPITDRLIPGRWKKHWGCIHTLDHYAAQAVSARRSESSAEENVRQRDLLDYFISYRNDDGSMLTDREV</sequence>
<dbReference type="GO" id="GO:0004497">
    <property type="term" value="F:monooxygenase activity"/>
    <property type="evidence" value="ECO:0007669"/>
    <property type="project" value="InterPro"/>
</dbReference>
<dbReference type="InterPro" id="IPR001128">
    <property type="entry name" value="Cyt_P450"/>
</dbReference>
<organism evidence="5 6">
    <name type="scientific">Podila minutissima</name>
    <dbReference type="NCBI Taxonomy" id="64525"/>
    <lineage>
        <taxon>Eukaryota</taxon>
        <taxon>Fungi</taxon>
        <taxon>Fungi incertae sedis</taxon>
        <taxon>Mucoromycota</taxon>
        <taxon>Mortierellomycotina</taxon>
        <taxon>Mortierellomycetes</taxon>
        <taxon>Mortierellales</taxon>
        <taxon>Mortierellaceae</taxon>
        <taxon>Podila</taxon>
    </lineage>
</organism>
<dbReference type="InterPro" id="IPR036396">
    <property type="entry name" value="Cyt_P450_sf"/>
</dbReference>
<dbReference type="AlphaFoldDB" id="A0A9P5VIQ9"/>
<comment type="caution">
    <text evidence="5">The sequence shown here is derived from an EMBL/GenBank/DDBJ whole genome shotgun (WGS) entry which is preliminary data.</text>
</comment>
<name>A0A9P5VIQ9_9FUNG</name>
<comment type="similarity">
    <text evidence="1">Belongs to the cytochrome P450 family.</text>
</comment>
<evidence type="ECO:0000256" key="1">
    <source>
        <dbReference type="ARBA" id="ARBA00010617"/>
    </source>
</evidence>
<evidence type="ECO:0000313" key="6">
    <source>
        <dbReference type="Proteomes" id="UP000696485"/>
    </source>
</evidence>
<accession>A0A9P5VIQ9</accession>
<protein>
    <recommendedName>
        <fullName evidence="7">Cytochrome P450</fullName>
    </recommendedName>
</protein>
<dbReference type="EMBL" id="JAAAUY010000829">
    <property type="protein sequence ID" value="KAF9326076.1"/>
    <property type="molecule type" value="Genomic_DNA"/>
</dbReference>
<evidence type="ECO:0000256" key="4">
    <source>
        <dbReference type="ARBA" id="ARBA00023004"/>
    </source>
</evidence>
<keyword evidence="2" id="KW-0479">Metal-binding</keyword>
<evidence type="ECO:0000256" key="2">
    <source>
        <dbReference type="ARBA" id="ARBA00022723"/>
    </source>
</evidence>
<dbReference type="Pfam" id="PF00067">
    <property type="entry name" value="p450"/>
    <property type="match status" value="1"/>
</dbReference>
<dbReference type="GO" id="GO:0005506">
    <property type="term" value="F:iron ion binding"/>
    <property type="evidence" value="ECO:0007669"/>
    <property type="project" value="InterPro"/>
</dbReference>
<dbReference type="PANTHER" id="PTHR24296">
    <property type="entry name" value="CYTOCHROME P450"/>
    <property type="match status" value="1"/>
</dbReference>
<evidence type="ECO:0000256" key="3">
    <source>
        <dbReference type="ARBA" id="ARBA00023002"/>
    </source>
</evidence>
<dbReference type="Gene3D" id="1.10.630.10">
    <property type="entry name" value="Cytochrome P450"/>
    <property type="match status" value="1"/>
</dbReference>
<evidence type="ECO:0008006" key="7">
    <source>
        <dbReference type="Google" id="ProtNLM"/>
    </source>
</evidence>
<reference evidence="5" key="1">
    <citation type="journal article" date="2020" name="Fungal Divers.">
        <title>Resolving the Mortierellaceae phylogeny through synthesis of multi-gene phylogenetics and phylogenomics.</title>
        <authorList>
            <person name="Vandepol N."/>
            <person name="Liber J."/>
            <person name="Desiro A."/>
            <person name="Na H."/>
            <person name="Kennedy M."/>
            <person name="Barry K."/>
            <person name="Grigoriev I.V."/>
            <person name="Miller A.N."/>
            <person name="O'Donnell K."/>
            <person name="Stajich J.E."/>
            <person name="Bonito G."/>
        </authorList>
    </citation>
    <scope>NUCLEOTIDE SEQUENCE</scope>
    <source>
        <strain evidence="5">NVP1</strain>
    </source>
</reference>
<dbReference type="GO" id="GO:0016705">
    <property type="term" value="F:oxidoreductase activity, acting on paired donors, with incorporation or reduction of molecular oxygen"/>
    <property type="evidence" value="ECO:0007669"/>
    <property type="project" value="InterPro"/>
</dbReference>
<keyword evidence="4" id="KW-0408">Iron</keyword>
<evidence type="ECO:0000313" key="5">
    <source>
        <dbReference type="EMBL" id="KAF9326076.1"/>
    </source>
</evidence>
<proteinExistence type="inferred from homology"/>
<dbReference type="SUPFAM" id="SSF48264">
    <property type="entry name" value="Cytochrome P450"/>
    <property type="match status" value="1"/>
</dbReference>
<dbReference type="Proteomes" id="UP000696485">
    <property type="component" value="Unassembled WGS sequence"/>
</dbReference>
<dbReference type="GO" id="GO:0020037">
    <property type="term" value="F:heme binding"/>
    <property type="evidence" value="ECO:0007669"/>
    <property type="project" value="InterPro"/>
</dbReference>
<keyword evidence="3" id="KW-0560">Oxidoreductase</keyword>